<sequence length="97" mass="10444">MDFIKNTIEKKTGMDLDKDGRVGGGTGTQKEIYTFLPITEGHILFFVKGQKLPGQHGAAVPGQHTGGVGGGFMNKAEQLTRFDINNDGRIGDGQRPQ</sequence>
<evidence type="ECO:0000313" key="3">
    <source>
        <dbReference type="EMBL" id="CAF4137213.1"/>
    </source>
</evidence>
<dbReference type="EMBL" id="CAJNOQ010012670">
    <property type="protein sequence ID" value="CAF1305216.1"/>
    <property type="molecule type" value="Genomic_DNA"/>
</dbReference>
<name>A0A815ED50_9BILA</name>
<comment type="caution">
    <text evidence="1">The sequence shown here is derived from an EMBL/GenBank/DDBJ whole genome shotgun (WGS) entry which is preliminary data.</text>
</comment>
<gene>
    <name evidence="1" type="ORF">GPM918_LOCUS28721</name>
    <name evidence="2" type="ORF">OVA965_LOCUS30223</name>
    <name evidence="3" type="ORF">SRO942_LOCUS29242</name>
    <name evidence="4" type="ORF">TMI583_LOCUS31021</name>
</gene>
<dbReference type="Proteomes" id="UP000682733">
    <property type="component" value="Unassembled WGS sequence"/>
</dbReference>
<organism evidence="1 5">
    <name type="scientific">Didymodactylos carnosus</name>
    <dbReference type="NCBI Taxonomy" id="1234261"/>
    <lineage>
        <taxon>Eukaryota</taxon>
        <taxon>Metazoa</taxon>
        <taxon>Spiralia</taxon>
        <taxon>Gnathifera</taxon>
        <taxon>Rotifera</taxon>
        <taxon>Eurotatoria</taxon>
        <taxon>Bdelloidea</taxon>
        <taxon>Philodinida</taxon>
        <taxon>Philodinidae</taxon>
        <taxon>Didymodactylos</taxon>
    </lineage>
</organism>
<evidence type="ECO:0000313" key="2">
    <source>
        <dbReference type="EMBL" id="CAF1338347.1"/>
    </source>
</evidence>
<dbReference type="EMBL" id="CAJOBC010039546">
    <property type="protein sequence ID" value="CAF4137213.1"/>
    <property type="molecule type" value="Genomic_DNA"/>
</dbReference>
<dbReference type="OrthoDB" id="10203399at2759"/>
<dbReference type="Proteomes" id="UP000681722">
    <property type="component" value="Unassembled WGS sequence"/>
</dbReference>
<reference evidence="1" key="1">
    <citation type="submission" date="2021-02" db="EMBL/GenBank/DDBJ databases">
        <authorList>
            <person name="Nowell W R."/>
        </authorList>
    </citation>
    <scope>NUCLEOTIDE SEQUENCE</scope>
</reference>
<dbReference type="Proteomes" id="UP000663829">
    <property type="component" value="Unassembled WGS sequence"/>
</dbReference>
<protein>
    <submittedName>
        <fullName evidence="1">Uncharacterized protein</fullName>
    </submittedName>
</protein>
<evidence type="ECO:0000313" key="4">
    <source>
        <dbReference type="EMBL" id="CAF4149636.1"/>
    </source>
</evidence>
<evidence type="ECO:0000313" key="1">
    <source>
        <dbReference type="EMBL" id="CAF1305216.1"/>
    </source>
</evidence>
<proteinExistence type="predicted"/>
<keyword evidence="5" id="KW-1185">Reference proteome</keyword>
<dbReference type="Proteomes" id="UP000677228">
    <property type="component" value="Unassembled WGS sequence"/>
</dbReference>
<dbReference type="EMBL" id="CAJOBA010043452">
    <property type="protein sequence ID" value="CAF4149636.1"/>
    <property type="molecule type" value="Genomic_DNA"/>
</dbReference>
<evidence type="ECO:0000313" key="5">
    <source>
        <dbReference type="Proteomes" id="UP000663829"/>
    </source>
</evidence>
<dbReference type="EMBL" id="CAJNOK010021827">
    <property type="protein sequence ID" value="CAF1338347.1"/>
    <property type="molecule type" value="Genomic_DNA"/>
</dbReference>
<dbReference type="AlphaFoldDB" id="A0A815ED50"/>
<accession>A0A815ED50</accession>